<organism evidence="2 3">
    <name type="scientific">Punica granatum</name>
    <name type="common">Pomegranate</name>
    <dbReference type="NCBI Taxonomy" id="22663"/>
    <lineage>
        <taxon>Eukaryota</taxon>
        <taxon>Viridiplantae</taxon>
        <taxon>Streptophyta</taxon>
        <taxon>Embryophyta</taxon>
        <taxon>Tracheophyta</taxon>
        <taxon>Spermatophyta</taxon>
        <taxon>Magnoliopsida</taxon>
        <taxon>eudicotyledons</taxon>
        <taxon>Gunneridae</taxon>
        <taxon>Pentapetalae</taxon>
        <taxon>rosids</taxon>
        <taxon>malvids</taxon>
        <taxon>Myrtales</taxon>
        <taxon>Lythraceae</taxon>
        <taxon>Punica</taxon>
    </lineage>
</organism>
<evidence type="ECO:0000256" key="1">
    <source>
        <dbReference type="SAM" id="MobiDB-lite"/>
    </source>
</evidence>
<feature type="compositionally biased region" description="Polar residues" evidence="1">
    <location>
        <begin position="155"/>
        <end position="195"/>
    </location>
</feature>
<dbReference type="STRING" id="22663.A0A2I0I673"/>
<reference evidence="2 3" key="1">
    <citation type="submission" date="2017-11" db="EMBL/GenBank/DDBJ databases">
        <title>De-novo sequencing of pomegranate (Punica granatum L.) genome.</title>
        <authorList>
            <person name="Akparov Z."/>
            <person name="Amiraslanov A."/>
            <person name="Hajiyeva S."/>
            <person name="Abbasov M."/>
            <person name="Kaur K."/>
            <person name="Hamwieh A."/>
            <person name="Solovyev V."/>
            <person name="Salamov A."/>
            <person name="Braich B."/>
            <person name="Kosarev P."/>
            <person name="Mahmoud A."/>
            <person name="Hajiyev E."/>
            <person name="Babayeva S."/>
            <person name="Izzatullayeva V."/>
            <person name="Mammadov A."/>
            <person name="Mammadov A."/>
            <person name="Sharifova S."/>
            <person name="Ojaghi J."/>
            <person name="Eynullazada K."/>
            <person name="Bayramov B."/>
            <person name="Abdulazimova A."/>
            <person name="Shahmuradov I."/>
        </authorList>
    </citation>
    <scope>NUCLEOTIDE SEQUENCE [LARGE SCALE GENOMIC DNA]</scope>
    <source>
        <strain evidence="3">cv. AG2017</strain>
        <tissue evidence="2">Leaf</tissue>
    </source>
</reference>
<evidence type="ECO:0000313" key="2">
    <source>
        <dbReference type="EMBL" id="PKI39509.1"/>
    </source>
</evidence>
<dbReference type="Proteomes" id="UP000233551">
    <property type="component" value="Unassembled WGS sequence"/>
</dbReference>
<dbReference type="EMBL" id="PGOL01003808">
    <property type="protein sequence ID" value="PKI39509.1"/>
    <property type="molecule type" value="Genomic_DNA"/>
</dbReference>
<keyword evidence="3" id="KW-1185">Reference proteome</keyword>
<accession>A0A2I0I673</accession>
<dbReference type="PANTHER" id="PTHR35986">
    <property type="entry name" value="EXPRESSED PROTEIN"/>
    <property type="match status" value="1"/>
</dbReference>
<dbReference type="AlphaFoldDB" id="A0A2I0I673"/>
<gene>
    <name evidence="2" type="ORF">CRG98_040118</name>
</gene>
<proteinExistence type="predicted"/>
<feature type="compositionally biased region" description="Basic and acidic residues" evidence="1">
    <location>
        <begin position="196"/>
        <end position="206"/>
    </location>
</feature>
<sequence length="347" mass="38484">MGDALVDLEQVLVSKQDLTRAEANIMLACKARAIKDFTVGACVGSGVVWAASVATRRFLTRWQRINLTGGAAVFLGLWKFGKSLDSSVDNILALEGSRMQRELASIIVKKYQDNPRKMHLISKHFYSEEVFDDSTPDKPKLRWRYRNFFSDNVAHGQSTSETDTKNVSDQPYHSRSHWNPQNKPQINSSNSPNSHGTEETKLEVRRSPINAGVDMMGDPLVYVFGESTTKEEIHLLTTSAASSKAQASRSRRRHSDPMGVVAKIYATSTALQSRTKLKGTRRRNVVDLTSTTAKGSAEVSRQFLLLFLSRQCHGHSSDKHGVKFSVNLDGIETAEDGDDPNWGEGVA</sequence>
<evidence type="ECO:0000313" key="3">
    <source>
        <dbReference type="Proteomes" id="UP000233551"/>
    </source>
</evidence>
<dbReference type="PANTHER" id="PTHR35986:SF1">
    <property type="entry name" value="OS10G0430800 PROTEIN"/>
    <property type="match status" value="1"/>
</dbReference>
<feature type="region of interest" description="Disordered" evidence="1">
    <location>
        <begin position="154"/>
        <end position="210"/>
    </location>
</feature>
<protein>
    <submittedName>
        <fullName evidence="2">Uncharacterized protein</fullName>
    </submittedName>
</protein>
<name>A0A2I0I673_PUNGR</name>
<comment type="caution">
    <text evidence="2">The sequence shown here is derived from an EMBL/GenBank/DDBJ whole genome shotgun (WGS) entry which is preliminary data.</text>
</comment>